<keyword evidence="8" id="KW-0902">Two-component regulatory system</keyword>
<evidence type="ECO:0000313" key="13">
    <source>
        <dbReference type="EMBL" id="QNO15562.1"/>
    </source>
</evidence>
<dbReference type="RefSeq" id="WP_213165939.1">
    <property type="nucleotide sequence ID" value="NZ_CP058559.1"/>
</dbReference>
<feature type="domain" description="Histidine kinase/HSP90-like ATPase" evidence="11">
    <location>
        <begin position="286"/>
        <end position="365"/>
    </location>
</feature>
<dbReference type="Proteomes" id="UP000516160">
    <property type="component" value="Chromosome"/>
</dbReference>
<dbReference type="Pfam" id="PF07730">
    <property type="entry name" value="HisKA_3"/>
    <property type="match status" value="1"/>
</dbReference>
<keyword evidence="10" id="KW-0472">Membrane</keyword>
<keyword evidence="4" id="KW-0808">Transferase</keyword>
<sequence length="376" mass="43019">MKKNKKLRWIPPFILLLVSIWVGMQGLNLKNYVIYFLIMLANGQIRTHFLNGKFILLSVFIDLGLAYFLHGRFFGMTYLLLYIPLFDGLCMLNEEKIATTIVSTGVLYWVIKDREPEIVLMNVLLLTVFILLIQTMKKMGSTIKDLEKHYDENRSYSYQLEETKERLEKYNRNIESVAQLEERNRISREIHDTIGHKLTATLLQLEAVIRVQKIESDTRKMLESVRDNLSASVDILRKTVKKIGGSTKITGINSIRKLVQDLEESTSVKVNLDIKGIVRKLYPSVELAIYKNIQEAMTNAIRHGMCTSIDIEINYFHDKVIFSVNNDGKGCEEVSFGMGLKGMKERIELVGGELFIVAKTKGFEVKGIIPVEGDVS</sequence>
<dbReference type="SUPFAM" id="SSF55874">
    <property type="entry name" value="ATPase domain of HSP90 chaperone/DNA topoisomerase II/histidine kinase"/>
    <property type="match status" value="1"/>
</dbReference>
<dbReference type="GO" id="GO:0000155">
    <property type="term" value="F:phosphorelay sensor kinase activity"/>
    <property type="evidence" value="ECO:0007669"/>
    <property type="project" value="InterPro"/>
</dbReference>
<name>A0A7G9WA50_ALKCA</name>
<dbReference type="PANTHER" id="PTHR24421:SF10">
    <property type="entry name" value="NITRATE_NITRITE SENSOR PROTEIN NARQ"/>
    <property type="match status" value="1"/>
</dbReference>
<gene>
    <name evidence="13" type="ORF">HYG86_12665</name>
</gene>
<feature type="transmembrane region" description="Helical" evidence="10">
    <location>
        <begin position="56"/>
        <end position="83"/>
    </location>
</feature>
<evidence type="ECO:0000256" key="7">
    <source>
        <dbReference type="ARBA" id="ARBA00022840"/>
    </source>
</evidence>
<dbReference type="InterPro" id="IPR036890">
    <property type="entry name" value="HATPase_C_sf"/>
</dbReference>
<keyword evidence="10" id="KW-0812">Transmembrane</keyword>
<keyword evidence="14" id="KW-1185">Reference proteome</keyword>
<feature type="domain" description="Signal transduction histidine kinase subgroup 3 dimerisation and phosphoacceptor" evidence="12">
    <location>
        <begin position="182"/>
        <end position="242"/>
    </location>
</feature>
<accession>A0A7G9WA50</accession>
<comment type="catalytic activity">
    <reaction evidence="1">
        <text>ATP + protein L-histidine = ADP + protein N-phospho-L-histidine.</text>
        <dbReference type="EC" id="2.7.13.3"/>
    </reaction>
</comment>
<evidence type="ECO:0000259" key="12">
    <source>
        <dbReference type="Pfam" id="PF07730"/>
    </source>
</evidence>
<proteinExistence type="predicted"/>
<keyword evidence="3" id="KW-0597">Phosphoprotein</keyword>
<keyword evidence="6 13" id="KW-0418">Kinase</keyword>
<keyword evidence="10" id="KW-1133">Transmembrane helix</keyword>
<feature type="transmembrane region" description="Helical" evidence="10">
    <location>
        <begin position="7"/>
        <end position="26"/>
    </location>
</feature>
<evidence type="ECO:0000256" key="3">
    <source>
        <dbReference type="ARBA" id="ARBA00022553"/>
    </source>
</evidence>
<evidence type="ECO:0000256" key="1">
    <source>
        <dbReference type="ARBA" id="ARBA00000085"/>
    </source>
</evidence>
<dbReference type="EC" id="2.7.13.3" evidence="2"/>
<evidence type="ECO:0000256" key="6">
    <source>
        <dbReference type="ARBA" id="ARBA00022777"/>
    </source>
</evidence>
<reference evidence="13 14" key="1">
    <citation type="submission" date="2020-07" db="EMBL/GenBank/DDBJ databases">
        <title>Alkalicella. sp. LB2 genome.</title>
        <authorList>
            <person name="Postec A."/>
            <person name="Quemeneur M."/>
        </authorList>
    </citation>
    <scope>NUCLEOTIDE SEQUENCE [LARGE SCALE GENOMIC DNA]</scope>
    <source>
        <strain evidence="13 14">LB2</strain>
    </source>
</reference>
<dbReference type="InterPro" id="IPR011712">
    <property type="entry name" value="Sig_transdc_His_kin_sub3_dim/P"/>
</dbReference>
<evidence type="ECO:0000256" key="10">
    <source>
        <dbReference type="SAM" id="Phobius"/>
    </source>
</evidence>
<evidence type="ECO:0000256" key="4">
    <source>
        <dbReference type="ARBA" id="ARBA00022679"/>
    </source>
</evidence>
<dbReference type="GO" id="GO:0016020">
    <property type="term" value="C:membrane"/>
    <property type="evidence" value="ECO:0007669"/>
    <property type="project" value="InterPro"/>
</dbReference>
<protein>
    <recommendedName>
        <fullName evidence="2">histidine kinase</fullName>
        <ecNumber evidence="2">2.7.13.3</ecNumber>
    </recommendedName>
</protein>
<evidence type="ECO:0000259" key="11">
    <source>
        <dbReference type="Pfam" id="PF02518"/>
    </source>
</evidence>
<organism evidence="13 14">
    <name type="scientific">Alkalicella caledoniensis</name>
    <dbReference type="NCBI Taxonomy" id="2731377"/>
    <lineage>
        <taxon>Bacteria</taxon>
        <taxon>Bacillati</taxon>
        <taxon>Bacillota</taxon>
        <taxon>Clostridia</taxon>
        <taxon>Eubacteriales</taxon>
        <taxon>Proteinivoracaceae</taxon>
        <taxon>Alkalicella</taxon>
    </lineage>
</organism>
<keyword evidence="7" id="KW-0067">ATP-binding</keyword>
<dbReference type="InterPro" id="IPR050482">
    <property type="entry name" value="Sensor_HK_TwoCompSys"/>
</dbReference>
<evidence type="ECO:0000256" key="9">
    <source>
        <dbReference type="SAM" id="Coils"/>
    </source>
</evidence>
<dbReference type="Gene3D" id="1.20.5.1930">
    <property type="match status" value="1"/>
</dbReference>
<dbReference type="CDD" id="cd16917">
    <property type="entry name" value="HATPase_UhpB-NarQ-NarX-like"/>
    <property type="match status" value="1"/>
</dbReference>
<evidence type="ECO:0000256" key="8">
    <source>
        <dbReference type="ARBA" id="ARBA00023012"/>
    </source>
</evidence>
<dbReference type="Gene3D" id="3.30.565.10">
    <property type="entry name" value="Histidine kinase-like ATPase, C-terminal domain"/>
    <property type="match status" value="1"/>
</dbReference>
<dbReference type="KEGG" id="acae:HYG86_12665"/>
<dbReference type="GO" id="GO:0005524">
    <property type="term" value="F:ATP binding"/>
    <property type="evidence" value="ECO:0007669"/>
    <property type="project" value="UniProtKB-KW"/>
</dbReference>
<dbReference type="Pfam" id="PF02518">
    <property type="entry name" value="HATPase_c"/>
    <property type="match status" value="1"/>
</dbReference>
<feature type="coiled-coil region" evidence="9">
    <location>
        <begin position="153"/>
        <end position="180"/>
    </location>
</feature>
<evidence type="ECO:0000256" key="2">
    <source>
        <dbReference type="ARBA" id="ARBA00012438"/>
    </source>
</evidence>
<dbReference type="InterPro" id="IPR003594">
    <property type="entry name" value="HATPase_dom"/>
</dbReference>
<keyword evidence="9" id="KW-0175">Coiled coil</keyword>
<keyword evidence="5" id="KW-0547">Nucleotide-binding</keyword>
<dbReference type="AlphaFoldDB" id="A0A7G9WA50"/>
<dbReference type="GO" id="GO:0046983">
    <property type="term" value="F:protein dimerization activity"/>
    <property type="evidence" value="ECO:0007669"/>
    <property type="project" value="InterPro"/>
</dbReference>
<dbReference type="EMBL" id="CP058559">
    <property type="protein sequence ID" value="QNO15562.1"/>
    <property type="molecule type" value="Genomic_DNA"/>
</dbReference>
<feature type="transmembrane region" description="Helical" evidence="10">
    <location>
        <begin position="118"/>
        <end position="136"/>
    </location>
</feature>
<dbReference type="PANTHER" id="PTHR24421">
    <property type="entry name" value="NITRATE/NITRITE SENSOR PROTEIN NARX-RELATED"/>
    <property type="match status" value="1"/>
</dbReference>
<evidence type="ECO:0000256" key="5">
    <source>
        <dbReference type="ARBA" id="ARBA00022741"/>
    </source>
</evidence>
<evidence type="ECO:0000313" key="14">
    <source>
        <dbReference type="Proteomes" id="UP000516160"/>
    </source>
</evidence>